<sequence>MSVKRGYPESEDGHQDLHMESNGEASTQISPKPYTTYTHVHDALLSLKDVQSKSEIQLLVNQALLSIKASDLPSAVRQVAVRLAKQLCAYPETNTIAILIGLTQALTIAEPSARCEIYRALLALHQIKGVFALASIRSELMRQLESSVLSDLNHSQHHLRCTALCVLPLVKMHSKGGQNELFETISNYTADPHPKVRQTALNSLLHQHIMGAVLPVETYDDCVAATKDDFEQVRLVALELVWAISNAYPEYPVVIQKFKVSESIRLLDDAFVKICDMVNDCSVVVRQRACSILGRFKSVDSKFLSQTFSKQVMSHLRRFVPKGMMRGYGGRNRGVRSAHSKGFIPTPEGDTDVESEEFKLLDSGAAGAFVHGLEDEYQEVRDAAIESITELCTASADFSVKAVDFLVDMFNDSSDRVRLCAIRALIAIGGRSLIQLTEEQLSIAYSAMKDSSYHVREGIYKFLAVSTLARPEWLEHLMAGFRTNLEKYPEDQLEIYKTLKVLGLNHSQVITAPFVRTLLGISEHYLSREARIDDIVYAGNVILIMNTKPHMRKAIAMVLPDYVFSHLPYLKDKYPNSLPQDIIYTVPDKLHFVKQMLERPHPSLSIAQLTLEDGHKQLDAAFSAIQKLLDLVSGDDGGDEMEEYSELTAQNLAEFLARRVHEYNSLSCATGSGNIEPNEQERVVVRYAQLVSYVLQAQHMASKPIQQSKILTVASRIMYASYELDARTVGLDSDCRLALTFIRLFAHVVWLNAHILLQLDHRLADKMTGELLQRIRRAVRLSRAHISCHTKLSDTLQLLEEQWQRMSSSANGSGDAKQDMYAKFAQKLSSFVAQFKPIRFLPNSLCQRASARFLQAHTSKQAIEYNHVFPLNLFVNASLEWVAHRSAVAVSVVLPTRQTLLFCPPLNSIKPQLPMHWVLEWSEVPLSLPLSSGESTSVQLSISLQYPTDTPWSDSFVVAGNTVPSTYKVEEYFKQTGNPSQRHISVQIADKAHLISINPIEIRPLSSVHTRI</sequence>
<comment type="caution">
    <text evidence="5">The sequence shown here is derived from an EMBL/GenBank/DDBJ whole genome shotgun (WGS) entry which is preliminary data.</text>
</comment>
<dbReference type="Pfam" id="PF13646">
    <property type="entry name" value="HEAT_2"/>
    <property type="match status" value="1"/>
</dbReference>
<gene>
    <name evidence="5" type="ORF">GGI25_002319</name>
</gene>
<feature type="compositionally biased region" description="Polar residues" evidence="3">
    <location>
        <begin position="23"/>
        <end position="32"/>
    </location>
</feature>
<feature type="compositionally biased region" description="Basic and acidic residues" evidence="3">
    <location>
        <begin position="1"/>
        <end position="21"/>
    </location>
</feature>
<dbReference type="InterPro" id="IPR016024">
    <property type="entry name" value="ARM-type_fold"/>
</dbReference>
<feature type="region of interest" description="Disordered" evidence="3">
    <location>
        <begin position="331"/>
        <end position="351"/>
    </location>
</feature>
<dbReference type="InterPro" id="IPR011989">
    <property type="entry name" value="ARM-like"/>
</dbReference>
<evidence type="ECO:0000256" key="2">
    <source>
        <dbReference type="ARBA" id="ARBA00023242"/>
    </source>
</evidence>
<dbReference type="GO" id="GO:0032039">
    <property type="term" value="C:integrator complex"/>
    <property type="evidence" value="ECO:0007669"/>
    <property type="project" value="TreeGrafter"/>
</dbReference>
<evidence type="ECO:0000259" key="4">
    <source>
        <dbReference type="Pfam" id="PF25458"/>
    </source>
</evidence>
<dbReference type="OrthoDB" id="18190at2759"/>
<protein>
    <recommendedName>
        <fullName evidence="4">Integrator complex subunit 4/Protein SIEL C-terminal Ig-like domain-containing protein</fullName>
    </recommendedName>
</protein>
<dbReference type="InterPro" id="IPR057412">
    <property type="entry name" value="INTS4_C"/>
</dbReference>
<proteinExistence type="predicted"/>
<evidence type="ECO:0000256" key="1">
    <source>
        <dbReference type="ARBA" id="ARBA00004123"/>
    </source>
</evidence>
<evidence type="ECO:0000256" key="3">
    <source>
        <dbReference type="SAM" id="MobiDB-lite"/>
    </source>
</evidence>
<dbReference type="AlphaFoldDB" id="A0A9W8G947"/>
<feature type="region of interest" description="Disordered" evidence="3">
    <location>
        <begin position="1"/>
        <end position="32"/>
    </location>
</feature>
<evidence type="ECO:0000313" key="6">
    <source>
        <dbReference type="Proteomes" id="UP001151518"/>
    </source>
</evidence>
<dbReference type="Proteomes" id="UP001151518">
    <property type="component" value="Unassembled WGS sequence"/>
</dbReference>
<accession>A0A9W8G947</accession>
<dbReference type="EMBL" id="JANBTW010000020">
    <property type="protein sequence ID" value="KAJ2678525.1"/>
    <property type="molecule type" value="Genomic_DNA"/>
</dbReference>
<dbReference type="Gene3D" id="1.25.10.10">
    <property type="entry name" value="Leucine-rich Repeat Variant"/>
    <property type="match status" value="2"/>
</dbReference>
<dbReference type="PANTHER" id="PTHR20938:SF0">
    <property type="entry name" value="INTEGRATOR COMPLEX SUBUNIT 4"/>
    <property type="match status" value="1"/>
</dbReference>
<name>A0A9W8G947_9FUNG</name>
<evidence type="ECO:0000313" key="5">
    <source>
        <dbReference type="EMBL" id="KAJ2678525.1"/>
    </source>
</evidence>
<feature type="domain" description="Integrator complex subunit 4/Protein SIEL C-terminal Ig-like" evidence="4">
    <location>
        <begin position="859"/>
        <end position="966"/>
    </location>
</feature>
<reference evidence="5" key="1">
    <citation type="submission" date="2022-07" db="EMBL/GenBank/DDBJ databases">
        <title>Phylogenomic reconstructions and comparative analyses of Kickxellomycotina fungi.</title>
        <authorList>
            <person name="Reynolds N.K."/>
            <person name="Stajich J.E."/>
            <person name="Barry K."/>
            <person name="Grigoriev I.V."/>
            <person name="Crous P."/>
            <person name="Smith M.E."/>
        </authorList>
    </citation>
    <scope>NUCLEOTIDE SEQUENCE</scope>
    <source>
        <strain evidence="5">NRRL 3115</strain>
    </source>
</reference>
<dbReference type="SUPFAM" id="SSF48371">
    <property type="entry name" value="ARM repeat"/>
    <property type="match status" value="1"/>
</dbReference>
<keyword evidence="2" id="KW-0539">Nucleus</keyword>
<comment type="subcellular location">
    <subcellularLocation>
        <location evidence="1">Nucleus</location>
    </subcellularLocation>
</comment>
<dbReference type="PANTHER" id="PTHR20938">
    <property type="entry name" value="INTEGRATOR COMPLEX SUBUNIT 4"/>
    <property type="match status" value="1"/>
</dbReference>
<dbReference type="Pfam" id="PF25458">
    <property type="entry name" value="INTS4_C"/>
    <property type="match status" value="1"/>
</dbReference>
<organism evidence="5 6">
    <name type="scientific">Coemansia spiralis</name>
    <dbReference type="NCBI Taxonomy" id="417178"/>
    <lineage>
        <taxon>Eukaryota</taxon>
        <taxon>Fungi</taxon>
        <taxon>Fungi incertae sedis</taxon>
        <taxon>Zoopagomycota</taxon>
        <taxon>Kickxellomycotina</taxon>
        <taxon>Kickxellomycetes</taxon>
        <taxon>Kickxellales</taxon>
        <taxon>Kickxellaceae</taxon>
        <taxon>Coemansia</taxon>
    </lineage>
</organism>
<dbReference type="GO" id="GO:0016180">
    <property type="term" value="P:snRNA processing"/>
    <property type="evidence" value="ECO:0007669"/>
    <property type="project" value="TreeGrafter"/>
</dbReference>